<keyword evidence="2" id="KW-1185">Reference proteome</keyword>
<reference evidence="1 2" key="1">
    <citation type="submission" date="2014-02" db="EMBL/GenBank/DDBJ databases">
        <title>Draft genome sequence of Lysinibacillus sinduriensis JCM 15800.</title>
        <authorList>
            <person name="Zhang F."/>
            <person name="Wang G."/>
            <person name="Zhang L."/>
        </authorList>
    </citation>
    <scope>NUCLEOTIDE SEQUENCE [LARGE SCALE GENOMIC DNA]</scope>
    <source>
        <strain evidence="1 2">JCM 15800</strain>
    </source>
</reference>
<gene>
    <name evidence="1" type="ORF">CD33_03090</name>
</gene>
<dbReference type="Pfam" id="PF07799">
    <property type="entry name" value="DUF1643"/>
    <property type="match status" value="1"/>
</dbReference>
<dbReference type="EMBL" id="JPVO01000039">
    <property type="protein sequence ID" value="KGR77301.1"/>
    <property type="molecule type" value="Genomic_DNA"/>
</dbReference>
<accession>A0A0A3HXJ3</accession>
<proteinExistence type="predicted"/>
<evidence type="ECO:0000313" key="1">
    <source>
        <dbReference type="EMBL" id="KGR77301.1"/>
    </source>
</evidence>
<evidence type="ECO:0000313" key="2">
    <source>
        <dbReference type="Proteomes" id="UP000030408"/>
    </source>
</evidence>
<dbReference type="InterPro" id="IPR012441">
    <property type="entry name" value="DUF1643"/>
</dbReference>
<protein>
    <recommendedName>
        <fullName evidence="3">DUF1643 domain-containing protein</fullName>
    </recommendedName>
</protein>
<organism evidence="1 2">
    <name type="scientific">Ureibacillus sinduriensis BLB-1 = JCM 15800</name>
    <dbReference type="NCBI Taxonomy" id="1384057"/>
    <lineage>
        <taxon>Bacteria</taxon>
        <taxon>Bacillati</taxon>
        <taxon>Bacillota</taxon>
        <taxon>Bacilli</taxon>
        <taxon>Bacillales</taxon>
        <taxon>Caryophanaceae</taxon>
        <taxon>Ureibacillus</taxon>
    </lineage>
</organism>
<dbReference type="AlphaFoldDB" id="A0A0A3HXJ3"/>
<name>A0A0A3HXJ3_9BACL</name>
<comment type="caution">
    <text evidence="1">The sequence shown here is derived from an EMBL/GenBank/DDBJ whole genome shotgun (WGS) entry which is preliminary data.</text>
</comment>
<evidence type="ECO:0008006" key="3">
    <source>
        <dbReference type="Google" id="ProtNLM"/>
    </source>
</evidence>
<dbReference type="OrthoDB" id="2599540at2"/>
<sequence length="215" mass="24804">MGVRELENVKAIATFQLIGEEVYRTNTYIQFGTSRKSLGAVVMLNPGSADLQGEARKKLIMNGSHTDETTIDNTMRQLIQFMKEAHTNLDGRLHIYNLFYVRNTNGVESINLFEHLKATGKYPTIALPSLFEMTQHPWLLIGWGVEKRSKWKYFEKEKREWLQLIQDSGIPSFGILSENNEYYHPCPRGPVKTERLQQLIEAYNSNIKPLSIKKL</sequence>
<dbReference type="eggNOG" id="ENOG5032X23">
    <property type="taxonomic scope" value="Bacteria"/>
</dbReference>
<dbReference type="Proteomes" id="UP000030408">
    <property type="component" value="Unassembled WGS sequence"/>
</dbReference>